<gene>
    <name evidence="2" type="ORF">TAT_000316100</name>
    <name evidence="3" type="ORF">TAV_000316000</name>
</gene>
<reference evidence="2" key="1">
    <citation type="submission" date="2018-07" db="EMBL/GenBank/DDBJ databases">
        <authorList>
            <person name="Quirk P.G."/>
            <person name="Krulwich T.A."/>
        </authorList>
    </citation>
    <scope>NUCLEOTIDE SEQUENCE</scope>
    <source>
        <strain evidence="2">Anand</strain>
    </source>
</reference>
<feature type="region of interest" description="Disordered" evidence="1">
    <location>
        <begin position="1"/>
        <end position="31"/>
    </location>
</feature>
<feature type="region of interest" description="Disordered" evidence="1">
    <location>
        <begin position="1173"/>
        <end position="1215"/>
    </location>
</feature>
<sequence>MLKKSSVMDDEIFEMIDESDSNEDSDDEDYNLGDNLFKKQNKVKTNKSGKFSFKSNKSRNKTTNFTPKTFNSHIKKENHKLKSDTPIKSPSKQVVASRLFEIIIGRKHARLSSCLQRIYLSLASEDKYVTIAEILSFIIECAGFTPNLVHYSFVDNSSPNKSTAESKEQEWDMFKNLYNNLPNKVNFDQINKLTSEDNPNYQFEDSEVYGTSINFENGNSLSHKFYTVCNRRMKSLNKKLEYKEGWMIDFGSVGFHRFCEFFNELILQIELQYFQHIVTLVEYVFVLSTCQYRGIRLLSTVACNELIKSMLLKLDVLKKDQVVLRKQLLVESDLDKRAASRLGGDLTISNSTIELYKRVNLVNITCSTVLNMVKTSFYLNYSAKSFDIVADLRVISAYYLVVHSIINPELYSHPIFMELVTSLLGNMDDNLPLLLKFILINGTTLYEKIIERVLRIYPSENNEVNQLIEFVHVKHVTSHISDKLDISDRFDINPEMDDEKVYNKIVNTNNKYIGCIYLLKEIPNFKIKLEFDLNLTNVKSKYQNLFNSNNKPYNHHVHNFNSGKDTSVDENYMENMRVMCSSMLKYSEKENYSQFISNLVLDLVEINFFDPNFSYFSFSNYVKFTNPPKLHALYNTILLQLLKHLKSSSLNVDTGSVLMSNLDDFMTNSDELYKLNKTNENNLIALLSMFNELVRMTVTQSNKFKVLDLVLKRLDYLLNSTNLLSISLNILSNMTEGGESKEDNANTTLQSKINSFFNSNFNQLCKFMAELKPDGNFDNEDEMTRLLYILNSLMSSFNFVKLDENKFTKLFNSTVDMLSDNSGERLELLDELMIFYYLVYEYVILKSINNDYYFDFLPQLYNKLLLMLLLKPKFNNAVEKFITVSTALNILKLSNIDFLKNNYSFTLSSSASNQLLNYITDIFLSFYTSRNIPKTSQKKSKLNILNDGCVTISHKYTHSSTCLDTLNDLYMTESVVYQYAKTLNKLVYNSNISIVILLNSCSGYERIRVASQKFLEVLSKLDLKLFNLISQHCMITLYELSQFSLLSSVITLFNQFENGEILPFIYHLLMYIKKSQSNHNLQQYIKPILLYNTSVKTQLDNTDVNTVSDEKYNNILKLIKLVRSNQQLDLLKYLDKVSKLSLDDDFNGNLLTLRRNLNTKSIEQLCTSILKSMPKQSSKLPKSSSQSTRASSDLVEPSSKLVEPSSLNVKGTKRRRMNEVDTTLLPHDYYQFNDDTTHSLGSINGNENESSPEIVRNYSKRTQLPSVGMKNKMEPIELRDDELNLEDLGALNELEPFEDVIEIPDDLSPTKLALKSSSLYYH</sequence>
<organism evidence="2">
    <name type="scientific">Theileria annulata</name>
    <dbReference type="NCBI Taxonomy" id="5874"/>
    <lineage>
        <taxon>Eukaryota</taxon>
        <taxon>Sar</taxon>
        <taxon>Alveolata</taxon>
        <taxon>Apicomplexa</taxon>
        <taxon>Aconoidasida</taxon>
        <taxon>Piroplasmida</taxon>
        <taxon>Theileriidae</taxon>
        <taxon>Theileria</taxon>
    </lineage>
</organism>
<proteinExistence type="predicted"/>
<dbReference type="VEuPathDB" id="PiroplasmaDB:TA07260"/>
<dbReference type="EMBL" id="UIVS01000004">
    <property type="protein sequence ID" value="SVP94834.1"/>
    <property type="molecule type" value="Genomic_DNA"/>
</dbReference>
<name>A0A3B0N2W2_THEAN</name>
<evidence type="ECO:0000256" key="1">
    <source>
        <dbReference type="SAM" id="MobiDB-lite"/>
    </source>
</evidence>
<accession>A0A3B0N2W2</accession>
<protein>
    <submittedName>
        <fullName evidence="2">Uncharacterized protein</fullName>
    </submittedName>
</protein>
<evidence type="ECO:0000313" key="2">
    <source>
        <dbReference type="EMBL" id="SVP94160.1"/>
    </source>
</evidence>
<feature type="compositionally biased region" description="Acidic residues" evidence="1">
    <location>
        <begin position="8"/>
        <end position="31"/>
    </location>
</feature>
<evidence type="ECO:0000313" key="3">
    <source>
        <dbReference type="EMBL" id="SVP94834.1"/>
    </source>
</evidence>
<feature type="compositionally biased region" description="Low complexity" evidence="1">
    <location>
        <begin position="1173"/>
        <end position="1187"/>
    </location>
</feature>
<dbReference type="EMBL" id="UIVT01000004">
    <property type="protein sequence ID" value="SVP94160.1"/>
    <property type="molecule type" value="Genomic_DNA"/>
</dbReference>